<dbReference type="GO" id="GO:0017000">
    <property type="term" value="P:antibiotic biosynthetic process"/>
    <property type="evidence" value="ECO:0007669"/>
    <property type="project" value="UniProtKB-KW"/>
</dbReference>
<evidence type="ECO:0000259" key="3">
    <source>
        <dbReference type="Pfam" id="PF02668"/>
    </source>
</evidence>
<dbReference type="OMA" id="GWKLPFW"/>
<dbReference type="Pfam" id="PF02668">
    <property type="entry name" value="TauD"/>
    <property type="match status" value="1"/>
</dbReference>
<accession>A0A0E9ND31</accession>
<reference evidence="4 5" key="1">
    <citation type="journal article" date="2011" name="J. Gen. Appl. Microbiol.">
        <title>Draft genome sequencing of the enigmatic yeast Saitoella complicata.</title>
        <authorList>
            <person name="Nishida H."/>
            <person name="Hamamoto M."/>
            <person name="Sugiyama J."/>
        </authorList>
    </citation>
    <scope>NUCLEOTIDE SEQUENCE [LARGE SCALE GENOMIC DNA]</scope>
    <source>
        <strain evidence="4 5">NRRL Y-17804</strain>
    </source>
</reference>
<dbReference type="STRING" id="698492.A0A0E9ND31"/>
<dbReference type="AlphaFoldDB" id="A0A0E9ND31"/>
<dbReference type="OrthoDB" id="272271at2759"/>
<keyword evidence="2" id="KW-0045">Antibiotic biosynthesis</keyword>
<dbReference type="EMBL" id="BACD03000010">
    <property type="protein sequence ID" value="GAO47616.1"/>
    <property type="molecule type" value="Genomic_DNA"/>
</dbReference>
<protein>
    <recommendedName>
        <fullName evidence="3">TauD/TfdA-like domain-containing protein</fullName>
    </recommendedName>
</protein>
<dbReference type="PANTHER" id="PTHR10696">
    <property type="entry name" value="GAMMA-BUTYROBETAINE HYDROXYLASE-RELATED"/>
    <property type="match status" value="1"/>
</dbReference>
<comment type="caution">
    <text evidence="4">The sequence shown here is derived from an EMBL/GenBank/DDBJ whole genome shotgun (WGS) entry which is preliminary data.</text>
</comment>
<evidence type="ECO:0000256" key="1">
    <source>
        <dbReference type="ARBA" id="ARBA00023002"/>
    </source>
</evidence>
<organism evidence="4 5">
    <name type="scientific">Saitoella complicata (strain BCRC 22490 / CBS 7301 / JCM 7358 / NBRC 10748 / NRRL Y-17804)</name>
    <dbReference type="NCBI Taxonomy" id="698492"/>
    <lineage>
        <taxon>Eukaryota</taxon>
        <taxon>Fungi</taxon>
        <taxon>Dikarya</taxon>
        <taxon>Ascomycota</taxon>
        <taxon>Taphrinomycotina</taxon>
        <taxon>Taphrinomycotina incertae sedis</taxon>
        <taxon>Saitoella</taxon>
    </lineage>
</organism>
<dbReference type="InterPro" id="IPR042098">
    <property type="entry name" value="TauD-like_sf"/>
</dbReference>
<dbReference type="InterPro" id="IPR050411">
    <property type="entry name" value="AlphaKG_dependent_hydroxylases"/>
</dbReference>
<evidence type="ECO:0000256" key="2">
    <source>
        <dbReference type="ARBA" id="ARBA00023194"/>
    </source>
</evidence>
<evidence type="ECO:0000313" key="5">
    <source>
        <dbReference type="Proteomes" id="UP000033140"/>
    </source>
</evidence>
<reference evidence="4 5" key="3">
    <citation type="journal article" date="2015" name="Genome Announc.">
        <title>Draft Genome Sequence of the Archiascomycetous Yeast Saitoella complicata.</title>
        <authorList>
            <person name="Yamauchi K."/>
            <person name="Kondo S."/>
            <person name="Hamamoto M."/>
            <person name="Takahashi Y."/>
            <person name="Ogura Y."/>
            <person name="Hayashi T."/>
            <person name="Nishida H."/>
        </authorList>
    </citation>
    <scope>NUCLEOTIDE SEQUENCE [LARGE SCALE GENOMIC DNA]</scope>
    <source>
        <strain evidence="4 5">NRRL Y-17804</strain>
    </source>
</reference>
<dbReference type="RefSeq" id="XP_019023535.1">
    <property type="nucleotide sequence ID" value="XM_019167773.1"/>
</dbReference>
<dbReference type="InterPro" id="IPR003819">
    <property type="entry name" value="TauD/TfdA-like"/>
</dbReference>
<dbReference type="Proteomes" id="UP000033140">
    <property type="component" value="Unassembled WGS sequence"/>
</dbReference>
<proteinExistence type="predicted"/>
<dbReference type="Gene3D" id="3.60.130.10">
    <property type="entry name" value="Clavaminate synthase-like"/>
    <property type="match status" value="1"/>
</dbReference>
<keyword evidence="5" id="KW-1185">Reference proteome</keyword>
<keyword evidence="1" id="KW-0560">Oxidoreductase</keyword>
<evidence type="ECO:0000313" key="4">
    <source>
        <dbReference type="EMBL" id="GAO47616.1"/>
    </source>
</evidence>
<dbReference type="GO" id="GO:0016491">
    <property type="term" value="F:oxidoreductase activity"/>
    <property type="evidence" value="ECO:0007669"/>
    <property type="project" value="UniProtKB-KW"/>
</dbReference>
<name>A0A0E9ND31_SAICN</name>
<gene>
    <name evidence="4" type="ORF">G7K_1816-t1</name>
</gene>
<feature type="domain" description="TauD/TfdA-like" evidence="3">
    <location>
        <begin position="115"/>
        <end position="376"/>
    </location>
</feature>
<dbReference type="SUPFAM" id="SSF51197">
    <property type="entry name" value="Clavaminate synthase-like"/>
    <property type="match status" value="1"/>
</dbReference>
<dbReference type="PANTHER" id="PTHR10696:SF56">
    <property type="entry name" value="TAUD_TFDA-LIKE DOMAIN-CONTAINING PROTEIN"/>
    <property type="match status" value="1"/>
</dbReference>
<sequence>MAPAAVAQSPVSSLPIDIPITFPNLQSNYNRKSHPDDGYTYTIRANPNLTSGQHDILPSAILPYDAYPKEVRGQTVWEAKDYIDRPEKWVIWWTEEEIADLERAAREFEESSLDLTEISQDNFRLSPALATKLGAIREDLVNGKGFTLLKGLPVQRYSLKTSATIYTGLGTYIGHAVSQNHKGHILGHVKDLGNDPTQIDKVRIYSTNARQYFHADDSDIVGLLCLEKALEGGESDIVSSHHVWNVLQRERPDVVKTLTELWYFDRKGEVSQGEKGWFTNPIYSYYHGRLISKWDPYFVRSLDRFIKAGLVPPLSAPQLDAIEVLEQACQRESLHMILDVGDIQFVSNLHVFHARTAYRDHAPETGKKRRHLFRLWLATPEKEGGWALPFPDSKLVKRGGIQVDDTPPKCPLDAE</sequence>
<reference evidence="4 5" key="2">
    <citation type="journal article" date="2014" name="J. Gen. Appl. Microbiol.">
        <title>The early diverging ascomycetous budding yeast Saitoella complicata has three histone deacetylases belonging to the Clr6, Hos2, and Rpd3 lineages.</title>
        <authorList>
            <person name="Nishida H."/>
            <person name="Matsumoto T."/>
            <person name="Kondo S."/>
            <person name="Hamamoto M."/>
            <person name="Yoshikawa H."/>
        </authorList>
    </citation>
    <scope>NUCLEOTIDE SEQUENCE [LARGE SCALE GENOMIC DNA]</scope>
    <source>
        <strain evidence="4 5">NRRL Y-17804</strain>
    </source>
</reference>